<evidence type="ECO:0000313" key="3">
    <source>
        <dbReference type="EMBL" id="VEN52746.1"/>
    </source>
</evidence>
<organism evidence="3 4">
    <name type="scientific">Callosobruchus maculatus</name>
    <name type="common">Southern cowpea weevil</name>
    <name type="synonym">Pulse bruchid</name>
    <dbReference type="NCBI Taxonomy" id="64391"/>
    <lineage>
        <taxon>Eukaryota</taxon>
        <taxon>Metazoa</taxon>
        <taxon>Ecdysozoa</taxon>
        <taxon>Arthropoda</taxon>
        <taxon>Hexapoda</taxon>
        <taxon>Insecta</taxon>
        <taxon>Pterygota</taxon>
        <taxon>Neoptera</taxon>
        <taxon>Endopterygota</taxon>
        <taxon>Coleoptera</taxon>
        <taxon>Polyphaga</taxon>
        <taxon>Cucujiformia</taxon>
        <taxon>Chrysomeloidea</taxon>
        <taxon>Chrysomelidae</taxon>
        <taxon>Bruchinae</taxon>
        <taxon>Bruchini</taxon>
        <taxon>Callosobruchus</taxon>
    </lineage>
</organism>
<feature type="region of interest" description="Disordered" evidence="1">
    <location>
        <begin position="88"/>
        <end position="191"/>
    </location>
</feature>
<accession>A0A653CXT8</accession>
<feature type="compositionally biased region" description="Polar residues" evidence="1">
    <location>
        <begin position="151"/>
        <end position="161"/>
    </location>
</feature>
<dbReference type="InterPro" id="IPR001478">
    <property type="entry name" value="PDZ"/>
</dbReference>
<keyword evidence="4" id="KW-1185">Reference proteome</keyword>
<evidence type="ECO:0000259" key="2">
    <source>
        <dbReference type="SMART" id="SM00228"/>
    </source>
</evidence>
<gene>
    <name evidence="3" type="ORF">CALMAC_LOCUS12767</name>
</gene>
<feature type="compositionally biased region" description="Basic and acidic residues" evidence="1">
    <location>
        <begin position="168"/>
        <end position="179"/>
    </location>
</feature>
<dbReference type="OrthoDB" id="2499658at2759"/>
<dbReference type="CDD" id="cd06745">
    <property type="entry name" value="PDZ_SIPA1-like"/>
    <property type="match status" value="1"/>
</dbReference>
<protein>
    <recommendedName>
        <fullName evidence="2">PDZ domain-containing protein</fullName>
    </recommendedName>
</protein>
<evidence type="ECO:0000256" key="1">
    <source>
        <dbReference type="SAM" id="MobiDB-lite"/>
    </source>
</evidence>
<dbReference type="Gene3D" id="2.30.42.10">
    <property type="match status" value="1"/>
</dbReference>
<dbReference type="EMBL" id="CAACVG010009275">
    <property type="protein sequence ID" value="VEN52746.1"/>
    <property type="molecule type" value="Genomic_DNA"/>
</dbReference>
<dbReference type="Proteomes" id="UP000410492">
    <property type="component" value="Unassembled WGS sequence"/>
</dbReference>
<name>A0A653CXT8_CALMS</name>
<sequence>MGQLGFHVQPDGIVTLVESAGQAWQAGLRQNSRLVEICKVAVATLTYDQMVDLLKTSITVTLTVIPPLPDGSPRKGCTLQNCKYNEPHYEGDYENTNSDEAKGRRPPQGQPAVSGNHRKFYERSFSPPRSSNSSGYGTGSSSKSFRGQEAQLHTNVEGTLTSSSSGHSGDDKWYDRLQELDPPPVPVKGQHASRNVHANNTFPSTPKRNNSYHVSQIQSNHGHYGVGHGKIHVSNSLPLQHVNVSQPLVAAIHNNMNDLDLGYKLEKNNILKQHNERLRQDAEYTSPTRGYNTIAADLSRFNLGDGHSSDSSLGDRLNLVGSEDELITGSGAVNGSGSPRVARRPAKQLNATPQTPAYYGRTRAVRDR</sequence>
<evidence type="ECO:0000313" key="4">
    <source>
        <dbReference type="Proteomes" id="UP000410492"/>
    </source>
</evidence>
<feature type="domain" description="PDZ" evidence="2">
    <location>
        <begin position="2"/>
        <end position="68"/>
    </location>
</feature>
<feature type="compositionally biased region" description="Low complexity" evidence="1">
    <location>
        <begin position="123"/>
        <end position="144"/>
    </location>
</feature>
<dbReference type="SUPFAM" id="SSF50156">
    <property type="entry name" value="PDZ domain-like"/>
    <property type="match status" value="1"/>
</dbReference>
<proteinExistence type="predicted"/>
<dbReference type="SMART" id="SM00228">
    <property type="entry name" value="PDZ"/>
    <property type="match status" value="1"/>
</dbReference>
<reference evidence="3 4" key="1">
    <citation type="submission" date="2019-01" db="EMBL/GenBank/DDBJ databases">
        <authorList>
            <person name="Sayadi A."/>
        </authorList>
    </citation>
    <scope>NUCLEOTIDE SEQUENCE [LARGE SCALE GENOMIC DNA]</scope>
</reference>
<dbReference type="InterPro" id="IPR036034">
    <property type="entry name" value="PDZ_sf"/>
</dbReference>
<dbReference type="AlphaFoldDB" id="A0A653CXT8"/>
<feature type="region of interest" description="Disordered" evidence="1">
    <location>
        <begin position="330"/>
        <end position="368"/>
    </location>
</feature>